<comment type="function">
    <text evidence="4">Formation of pseudouridine at positions 38, 39 and 40 in the anticodon stem and loop of transfer RNAs.</text>
</comment>
<dbReference type="OrthoDB" id="25720at2157"/>
<dbReference type="InterPro" id="IPR020095">
    <property type="entry name" value="PsdUridine_synth_TruA_C"/>
</dbReference>
<dbReference type="GO" id="GO:0003723">
    <property type="term" value="F:RNA binding"/>
    <property type="evidence" value="ECO:0007669"/>
    <property type="project" value="InterPro"/>
</dbReference>
<evidence type="ECO:0000256" key="6">
    <source>
        <dbReference type="PIRSR" id="PIRSR001430-2"/>
    </source>
</evidence>
<keyword evidence="10" id="KW-1185">Reference proteome</keyword>
<dbReference type="HAMAP" id="MF_00171">
    <property type="entry name" value="TruA"/>
    <property type="match status" value="1"/>
</dbReference>
<dbReference type="SUPFAM" id="SSF55120">
    <property type="entry name" value="Pseudouridine synthase"/>
    <property type="match status" value="1"/>
</dbReference>
<evidence type="ECO:0000313" key="9">
    <source>
        <dbReference type="EMBL" id="QPV64536.1"/>
    </source>
</evidence>
<evidence type="ECO:0000256" key="2">
    <source>
        <dbReference type="ARBA" id="ARBA00022694"/>
    </source>
</evidence>
<sequence>MSELPATRAYRLAYDGRPFHGFQRQPDVSTVEECVFDALRDLGVLDDEADKPDGYAAAGRTDAGVSARAQTVAFEAPEWLSPRAFNSELPASVRAWASADVDAEFHATHDAVHREYRYHLYAPRDGSERASEEGPIDEARVRDALDRLAGEHDFHNLTPDVEGTVRELSAAVERDDDFLVVELAAGGFARQLVRRVVGLAVEVGRGESDPSKIDRVLGSDVVAGPEGVAPAPPYSLVLWDVAYPGVAFSTDRTAAESARAVWRRRHRDRTVDARVAGAIRDGIE</sequence>
<dbReference type="PIRSF" id="PIRSF001430">
    <property type="entry name" value="tRNA_psdUrid_synth"/>
    <property type="match status" value="1"/>
</dbReference>
<accession>A0A7T3G194</accession>
<dbReference type="RefSeq" id="WP_198063304.1">
    <property type="nucleotide sequence ID" value="NZ_CP065856.1"/>
</dbReference>
<gene>
    <name evidence="4 9" type="primary">truA</name>
    <name evidence="9" type="ORF">I7X12_07960</name>
</gene>
<dbReference type="NCBIfam" id="NF000622">
    <property type="entry name" value="PRK00021.3-3"/>
    <property type="match status" value="1"/>
</dbReference>
<feature type="binding site" evidence="4 6">
    <location>
        <position position="116"/>
    </location>
    <ligand>
        <name>substrate</name>
    </ligand>
</feature>
<protein>
    <recommendedName>
        <fullName evidence="4">tRNA pseudouridine synthase A</fullName>
        <ecNumber evidence="4">5.4.99.12</ecNumber>
    </recommendedName>
    <alternativeName>
        <fullName evidence="4">tRNA pseudouridine(38-40) synthase</fullName>
    </alternativeName>
    <alternativeName>
        <fullName evidence="4">tRNA pseudouridylate synthase I</fullName>
    </alternativeName>
    <alternativeName>
        <fullName evidence="4">tRNA-uridine isomerase I</fullName>
    </alternativeName>
</protein>
<dbReference type="EC" id="5.4.99.12" evidence="4"/>
<dbReference type="PANTHER" id="PTHR11142:SF0">
    <property type="entry name" value="TRNA PSEUDOURIDINE SYNTHASE-LIKE 1"/>
    <property type="match status" value="1"/>
</dbReference>
<comment type="similarity">
    <text evidence="1 4 7">Belongs to the tRNA pseudouridine synthase TruA family.</text>
</comment>
<dbReference type="Gene3D" id="3.30.70.580">
    <property type="entry name" value="Pseudouridine synthase I, catalytic domain, N-terminal subdomain"/>
    <property type="match status" value="1"/>
</dbReference>
<dbReference type="InterPro" id="IPR020094">
    <property type="entry name" value="TruA/RsuA/RluB/E/F_N"/>
</dbReference>
<evidence type="ECO:0000256" key="5">
    <source>
        <dbReference type="PIRSR" id="PIRSR001430-1"/>
    </source>
</evidence>
<organism evidence="9 10">
    <name type="scientific">Halosimplex litoreum</name>
    <dbReference type="NCBI Taxonomy" id="1198301"/>
    <lineage>
        <taxon>Archaea</taxon>
        <taxon>Methanobacteriati</taxon>
        <taxon>Methanobacteriota</taxon>
        <taxon>Stenosarchaea group</taxon>
        <taxon>Halobacteria</taxon>
        <taxon>Halobacteriales</taxon>
        <taxon>Haloarculaceae</taxon>
        <taxon>Halosimplex</taxon>
    </lineage>
</organism>
<name>A0A7T3G194_9EURY</name>
<evidence type="ECO:0000259" key="8">
    <source>
        <dbReference type="Pfam" id="PF01416"/>
    </source>
</evidence>
<evidence type="ECO:0000313" key="10">
    <source>
        <dbReference type="Proteomes" id="UP000595001"/>
    </source>
</evidence>
<dbReference type="InterPro" id="IPR020103">
    <property type="entry name" value="PsdUridine_synth_cat_dom_sf"/>
</dbReference>
<evidence type="ECO:0000256" key="3">
    <source>
        <dbReference type="ARBA" id="ARBA00023235"/>
    </source>
</evidence>
<comment type="catalytic activity">
    <reaction evidence="4 7">
        <text>uridine(38/39/40) in tRNA = pseudouridine(38/39/40) in tRNA</text>
        <dbReference type="Rhea" id="RHEA:22376"/>
        <dbReference type="Rhea" id="RHEA-COMP:10085"/>
        <dbReference type="Rhea" id="RHEA-COMP:10087"/>
        <dbReference type="ChEBI" id="CHEBI:65314"/>
        <dbReference type="ChEBI" id="CHEBI:65315"/>
        <dbReference type="EC" id="5.4.99.12"/>
    </reaction>
</comment>
<dbReference type="KEGG" id="hlt:I7X12_07960"/>
<dbReference type="GeneID" id="60588419"/>
<evidence type="ECO:0000256" key="4">
    <source>
        <dbReference type="HAMAP-Rule" id="MF_00171"/>
    </source>
</evidence>
<evidence type="ECO:0000256" key="7">
    <source>
        <dbReference type="RuleBase" id="RU003792"/>
    </source>
</evidence>
<dbReference type="InterPro" id="IPR020097">
    <property type="entry name" value="PsdUridine_synth_TruA_a/b_dom"/>
</dbReference>
<dbReference type="Gene3D" id="3.30.70.660">
    <property type="entry name" value="Pseudouridine synthase I, catalytic domain, C-terminal subdomain"/>
    <property type="match status" value="1"/>
</dbReference>
<dbReference type="Proteomes" id="UP000595001">
    <property type="component" value="Chromosome"/>
</dbReference>
<comment type="caution">
    <text evidence="4">Lacks conserved residue(s) required for the propagation of feature annotation.</text>
</comment>
<dbReference type="GO" id="GO:0031119">
    <property type="term" value="P:tRNA pseudouridine synthesis"/>
    <property type="evidence" value="ECO:0007669"/>
    <property type="project" value="UniProtKB-UniRule"/>
</dbReference>
<dbReference type="InterPro" id="IPR001406">
    <property type="entry name" value="PsdUridine_synth_TruA"/>
</dbReference>
<dbReference type="PANTHER" id="PTHR11142">
    <property type="entry name" value="PSEUDOURIDYLATE SYNTHASE"/>
    <property type="match status" value="1"/>
</dbReference>
<reference evidence="9 10" key="1">
    <citation type="submission" date="2020-12" db="EMBL/GenBank/DDBJ databases">
        <title>Halosimplex halophilum sp. nov. and Halosimplex salinum sp. nov., two new members of the genus Halosimplex.</title>
        <authorList>
            <person name="Cui H.L."/>
        </authorList>
    </citation>
    <scope>NUCLEOTIDE SEQUENCE [LARGE SCALE GENOMIC DNA]</scope>
    <source>
        <strain evidence="9 10">YGH94</strain>
    </source>
</reference>
<keyword evidence="3 4" id="KW-0413">Isomerase</keyword>
<dbReference type="EMBL" id="CP065856">
    <property type="protein sequence ID" value="QPV64536.1"/>
    <property type="molecule type" value="Genomic_DNA"/>
</dbReference>
<dbReference type="GO" id="GO:0160147">
    <property type="term" value="F:tRNA pseudouridine(38-40) synthase activity"/>
    <property type="evidence" value="ECO:0007669"/>
    <property type="project" value="UniProtKB-EC"/>
</dbReference>
<feature type="active site" description="Nucleophile" evidence="4 5">
    <location>
        <position position="62"/>
    </location>
</feature>
<dbReference type="AlphaFoldDB" id="A0A7T3G194"/>
<feature type="domain" description="Pseudouridine synthase I TruA alpha/beta" evidence="8">
    <location>
        <begin position="145"/>
        <end position="244"/>
    </location>
</feature>
<evidence type="ECO:0000256" key="1">
    <source>
        <dbReference type="ARBA" id="ARBA00009375"/>
    </source>
</evidence>
<dbReference type="Pfam" id="PF01416">
    <property type="entry name" value="PseudoU_synth_1"/>
    <property type="match status" value="1"/>
</dbReference>
<keyword evidence="2 4" id="KW-0819">tRNA processing</keyword>
<proteinExistence type="inferred from homology"/>